<comment type="caution">
    <text evidence="1">The sequence shown here is derived from an EMBL/GenBank/DDBJ whole genome shotgun (WGS) entry which is preliminary data.</text>
</comment>
<evidence type="ECO:0000313" key="1">
    <source>
        <dbReference type="EMBL" id="GAG95139.1"/>
    </source>
</evidence>
<feature type="non-terminal residue" evidence="1">
    <location>
        <position position="54"/>
    </location>
</feature>
<dbReference type="AlphaFoldDB" id="X1BGU7"/>
<accession>X1BGU7</accession>
<reference evidence="1" key="1">
    <citation type="journal article" date="2014" name="Front. Microbiol.">
        <title>High frequency of phylogenetically diverse reductive dehalogenase-homologous genes in deep subseafloor sedimentary metagenomes.</title>
        <authorList>
            <person name="Kawai M."/>
            <person name="Futagami T."/>
            <person name="Toyoda A."/>
            <person name="Takaki Y."/>
            <person name="Nishi S."/>
            <person name="Hori S."/>
            <person name="Arai W."/>
            <person name="Tsubouchi T."/>
            <person name="Morono Y."/>
            <person name="Uchiyama I."/>
            <person name="Ito T."/>
            <person name="Fujiyama A."/>
            <person name="Inagaki F."/>
            <person name="Takami H."/>
        </authorList>
    </citation>
    <scope>NUCLEOTIDE SEQUENCE</scope>
    <source>
        <strain evidence="1">Expedition CK06-06</strain>
    </source>
</reference>
<dbReference type="EMBL" id="BART01023654">
    <property type="protein sequence ID" value="GAG95139.1"/>
    <property type="molecule type" value="Genomic_DNA"/>
</dbReference>
<gene>
    <name evidence="1" type="ORF">S01H4_42968</name>
</gene>
<sequence length="54" mass="6689">MIEMYDLIYTDNHEDYKEIWNIIKKEYPDAVLEDGSDQIHENRFSFKYKIEQET</sequence>
<name>X1BGU7_9ZZZZ</name>
<proteinExistence type="predicted"/>
<organism evidence="1">
    <name type="scientific">marine sediment metagenome</name>
    <dbReference type="NCBI Taxonomy" id="412755"/>
    <lineage>
        <taxon>unclassified sequences</taxon>
        <taxon>metagenomes</taxon>
        <taxon>ecological metagenomes</taxon>
    </lineage>
</organism>
<protein>
    <submittedName>
        <fullName evidence="1">Uncharacterized protein</fullName>
    </submittedName>
</protein>